<dbReference type="Proteomes" id="UP000233551">
    <property type="component" value="Unassembled WGS sequence"/>
</dbReference>
<keyword evidence="5" id="KW-1185">Reference proteome</keyword>
<dbReference type="CDD" id="cd01650">
    <property type="entry name" value="RT_nLTR_like"/>
    <property type="match status" value="1"/>
</dbReference>
<dbReference type="InterPro" id="IPR043502">
    <property type="entry name" value="DNA/RNA_pol_sf"/>
</dbReference>
<evidence type="ECO:0000259" key="3">
    <source>
        <dbReference type="Pfam" id="PF13456"/>
    </source>
</evidence>
<evidence type="ECO:0000259" key="2">
    <source>
        <dbReference type="Pfam" id="PF00078"/>
    </source>
</evidence>
<dbReference type="SUPFAM" id="SSF56672">
    <property type="entry name" value="DNA/RNA polymerases"/>
    <property type="match status" value="1"/>
</dbReference>
<evidence type="ECO:0000256" key="1">
    <source>
        <dbReference type="SAM" id="MobiDB-lite"/>
    </source>
</evidence>
<reference evidence="4 5" key="1">
    <citation type="submission" date="2017-11" db="EMBL/GenBank/DDBJ databases">
        <title>De-novo sequencing of pomegranate (Punica granatum L.) genome.</title>
        <authorList>
            <person name="Akparov Z."/>
            <person name="Amiraslanov A."/>
            <person name="Hajiyeva S."/>
            <person name="Abbasov M."/>
            <person name="Kaur K."/>
            <person name="Hamwieh A."/>
            <person name="Solovyev V."/>
            <person name="Salamov A."/>
            <person name="Braich B."/>
            <person name="Kosarev P."/>
            <person name="Mahmoud A."/>
            <person name="Hajiyev E."/>
            <person name="Babayeva S."/>
            <person name="Izzatullayeva V."/>
            <person name="Mammadov A."/>
            <person name="Mammadov A."/>
            <person name="Sharifova S."/>
            <person name="Ojaghi J."/>
            <person name="Eynullazada K."/>
            <person name="Bayramov B."/>
            <person name="Abdulazimova A."/>
            <person name="Shahmuradov I."/>
        </authorList>
    </citation>
    <scope>NUCLEOTIDE SEQUENCE [LARGE SCALE GENOMIC DNA]</scope>
    <source>
        <strain evidence="5">cv. AG2017</strain>
        <tissue evidence="4">Leaf</tissue>
    </source>
</reference>
<dbReference type="GO" id="GO:0004523">
    <property type="term" value="F:RNA-DNA hybrid ribonuclease activity"/>
    <property type="evidence" value="ECO:0007669"/>
    <property type="project" value="InterPro"/>
</dbReference>
<evidence type="ECO:0000313" key="4">
    <source>
        <dbReference type="EMBL" id="PKI66159.1"/>
    </source>
</evidence>
<dbReference type="GO" id="GO:0003676">
    <property type="term" value="F:nucleic acid binding"/>
    <property type="evidence" value="ECO:0007669"/>
    <property type="project" value="InterPro"/>
</dbReference>
<feature type="domain" description="Reverse transcriptase" evidence="2">
    <location>
        <begin position="203"/>
        <end position="326"/>
    </location>
</feature>
<dbReference type="CDD" id="cd06222">
    <property type="entry name" value="RNase_H_like"/>
    <property type="match status" value="1"/>
</dbReference>
<dbReference type="InterPro" id="IPR044730">
    <property type="entry name" value="RNase_H-like_dom_plant"/>
</dbReference>
<evidence type="ECO:0008006" key="6">
    <source>
        <dbReference type="Google" id="ProtNLM"/>
    </source>
</evidence>
<dbReference type="PANTHER" id="PTHR46890:SF48">
    <property type="entry name" value="RNA-DIRECTED DNA POLYMERASE"/>
    <property type="match status" value="1"/>
</dbReference>
<feature type="compositionally biased region" description="Polar residues" evidence="1">
    <location>
        <begin position="1"/>
        <end position="14"/>
    </location>
</feature>
<dbReference type="InterPro" id="IPR000477">
    <property type="entry name" value="RT_dom"/>
</dbReference>
<gene>
    <name evidence="4" type="ORF">CRG98_013457</name>
</gene>
<comment type="caution">
    <text evidence="4">The sequence shown here is derived from an EMBL/GenBank/DDBJ whole genome shotgun (WGS) entry which is preliminary data.</text>
</comment>
<dbReference type="PANTHER" id="PTHR46890">
    <property type="entry name" value="NON-LTR RETROLELEMENT REVERSE TRANSCRIPTASE-LIKE PROTEIN-RELATED"/>
    <property type="match status" value="1"/>
</dbReference>
<dbReference type="InterPro" id="IPR052343">
    <property type="entry name" value="Retrotransposon-Effector_Assoc"/>
</dbReference>
<name>A0A2I0KC98_PUNGR</name>
<organism evidence="4 5">
    <name type="scientific">Punica granatum</name>
    <name type="common">Pomegranate</name>
    <dbReference type="NCBI Taxonomy" id="22663"/>
    <lineage>
        <taxon>Eukaryota</taxon>
        <taxon>Viridiplantae</taxon>
        <taxon>Streptophyta</taxon>
        <taxon>Embryophyta</taxon>
        <taxon>Tracheophyta</taxon>
        <taxon>Spermatophyta</taxon>
        <taxon>Magnoliopsida</taxon>
        <taxon>eudicotyledons</taxon>
        <taxon>Gunneridae</taxon>
        <taxon>Pentapetalae</taxon>
        <taxon>rosids</taxon>
        <taxon>malvids</taxon>
        <taxon>Myrtales</taxon>
        <taxon>Lythraceae</taxon>
        <taxon>Punica</taxon>
    </lineage>
</organism>
<dbReference type="Pfam" id="PF00078">
    <property type="entry name" value="RVT_1"/>
    <property type="match status" value="1"/>
</dbReference>
<dbReference type="STRING" id="22663.A0A2I0KC98"/>
<dbReference type="Pfam" id="PF13456">
    <property type="entry name" value="RVT_3"/>
    <property type="match status" value="1"/>
</dbReference>
<feature type="region of interest" description="Disordered" evidence="1">
    <location>
        <begin position="597"/>
        <end position="624"/>
    </location>
</feature>
<accession>A0A2I0KC98</accession>
<proteinExistence type="predicted"/>
<protein>
    <recommendedName>
        <fullName evidence="6">Reverse transcriptase domain-containing protein</fullName>
    </recommendedName>
</protein>
<feature type="region of interest" description="Disordered" evidence="1">
    <location>
        <begin position="1"/>
        <end position="22"/>
    </location>
</feature>
<feature type="domain" description="RNase H type-1" evidence="3">
    <location>
        <begin position="632"/>
        <end position="730"/>
    </location>
</feature>
<evidence type="ECO:0000313" key="5">
    <source>
        <dbReference type="Proteomes" id="UP000233551"/>
    </source>
</evidence>
<dbReference type="InterPro" id="IPR002156">
    <property type="entry name" value="RNaseH_domain"/>
</dbReference>
<feature type="compositionally biased region" description="Polar residues" evidence="1">
    <location>
        <begin position="605"/>
        <end position="624"/>
    </location>
</feature>
<sequence length="747" mass="85960">MEKLQIVQSQPPTSETKEREDKLSTELEENLIRRDLIWRQKSRELWLKDGDRNSKFFHLSTVIRRRSNHIAAIKEDNGEWSQDRERIGNYFLKNFQDLFSTSLPAFPNDLEGPISRTITDSKNDGLIQTPDDKEIMMALNSIPSLKDPRPDGILSLFYKHYGETVKSLLLSAVKHFFTSSHILKEWNNTFICLIPKCQGASTFKDFRPISLCNVCYKVISKIIANRPKPLLDKIISPNQTTFVEGKWINENGLLAQEILHTLKKMKARRGCIGMKIDFSKAFNKLEWSFITKILEELGFHTTFISWIYQCISTSTFSVLLNSLPQGHFSPSRGQEINCSKSGLFFSKNSSADTRRIAKDILGMLYHKPSPNLSIEPDLELKVRNLMLFHPKRWNYPLLTTLVEQGMVENILEIHLAQEDYEDAANWTPNASRKHSVKSFYLTDQQHRFQSNNEIVWKAIWNLKIHERFKLHLWRIASECLPWFSKESAPCPLCQTNSDSVDNLFRYCIFYRVAWRESPWDLQATVIPCTTTKDLINFVACPPNSLLANLDDKSSFSLYAAIVLYQLWITRNDVLHAGILGDLQQTIKKIKSCFKEHNERSRSSKKQQGCSSTPSLQLKPSQEPSGPNWSIINTDASWNINTSCLSGVLLHPNGLPTLSWFQISRDDKPLQAEARATLLALSIVVERGLNKIWLRSDALLLVEAILHPHSSPWEIRSIISDIRFALSRFSDWENEESVVERLTKLSKC</sequence>
<dbReference type="EMBL" id="PGOL01000685">
    <property type="protein sequence ID" value="PKI66159.1"/>
    <property type="molecule type" value="Genomic_DNA"/>
</dbReference>
<dbReference type="AlphaFoldDB" id="A0A2I0KC98"/>